<reference evidence="2 3" key="1">
    <citation type="submission" date="2007-01" db="EMBL/GenBank/DDBJ databases">
        <authorList>
            <person name="Haygood M."/>
            <person name="Podell S."/>
            <person name="Anderson C."/>
            <person name="Hopkinson B."/>
            <person name="Roe K."/>
            <person name="Barbeau K."/>
            <person name="Gaasterland T."/>
            <person name="Ferriera S."/>
            <person name="Johnson J."/>
            <person name="Kravitz S."/>
            <person name="Beeson K."/>
            <person name="Sutton G."/>
            <person name="Rogers Y.-H."/>
            <person name="Friedman R."/>
            <person name="Frazier M."/>
            <person name="Venter J.C."/>
        </authorList>
    </citation>
    <scope>NUCLEOTIDE SEQUENCE [LARGE SCALE GENOMIC DNA]</scope>
    <source>
        <strain evidence="2 3">ATCC 23134</strain>
    </source>
</reference>
<evidence type="ECO:0000259" key="1">
    <source>
        <dbReference type="Pfam" id="PF00149"/>
    </source>
</evidence>
<organism evidence="2 3">
    <name type="scientific">Microscilla marina ATCC 23134</name>
    <dbReference type="NCBI Taxonomy" id="313606"/>
    <lineage>
        <taxon>Bacteria</taxon>
        <taxon>Pseudomonadati</taxon>
        <taxon>Bacteroidota</taxon>
        <taxon>Cytophagia</taxon>
        <taxon>Cytophagales</taxon>
        <taxon>Microscillaceae</taxon>
        <taxon>Microscilla</taxon>
    </lineage>
</organism>
<dbReference type="Gene3D" id="3.60.21.10">
    <property type="match status" value="1"/>
</dbReference>
<accession>A1ZS23</accession>
<protein>
    <submittedName>
        <fullName evidence="2">Metallophosphoesterase</fullName>
    </submittedName>
</protein>
<dbReference type="InterPro" id="IPR050126">
    <property type="entry name" value="Ap4A_hydrolase"/>
</dbReference>
<dbReference type="GO" id="GO:0005737">
    <property type="term" value="C:cytoplasm"/>
    <property type="evidence" value="ECO:0007669"/>
    <property type="project" value="TreeGrafter"/>
</dbReference>
<dbReference type="OrthoDB" id="9808081at2"/>
<dbReference type="SUPFAM" id="SSF56300">
    <property type="entry name" value="Metallo-dependent phosphatases"/>
    <property type="match status" value="1"/>
</dbReference>
<evidence type="ECO:0000313" key="3">
    <source>
        <dbReference type="Proteomes" id="UP000004095"/>
    </source>
</evidence>
<dbReference type="InterPro" id="IPR004843">
    <property type="entry name" value="Calcineurin-like_PHP"/>
</dbReference>
<dbReference type="eggNOG" id="COG0639">
    <property type="taxonomic scope" value="Bacteria"/>
</dbReference>
<dbReference type="PANTHER" id="PTHR42850:SF4">
    <property type="entry name" value="ZINC-DEPENDENT ENDOPOLYPHOSPHATASE"/>
    <property type="match status" value="1"/>
</dbReference>
<dbReference type="GO" id="GO:0016791">
    <property type="term" value="F:phosphatase activity"/>
    <property type="evidence" value="ECO:0007669"/>
    <property type="project" value="TreeGrafter"/>
</dbReference>
<dbReference type="GO" id="GO:0008803">
    <property type="term" value="F:bis(5'-nucleosyl)-tetraphosphatase (symmetrical) activity"/>
    <property type="evidence" value="ECO:0007669"/>
    <property type="project" value="TreeGrafter"/>
</dbReference>
<comment type="caution">
    <text evidence="2">The sequence shown here is derived from an EMBL/GenBank/DDBJ whole genome shotgun (WGS) entry which is preliminary data.</text>
</comment>
<gene>
    <name evidence="2" type="ORF">M23134_00712</name>
</gene>
<keyword evidence="3" id="KW-1185">Reference proteome</keyword>
<proteinExistence type="predicted"/>
<dbReference type="RefSeq" id="WP_002700236.1">
    <property type="nucleotide sequence ID" value="NZ_AAWS01000030.1"/>
</dbReference>
<dbReference type="InterPro" id="IPR029052">
    <property type="entry name" value="Metallo-depent_PP-like"/>
</dbReference>
<name>A1ZS23_MICM2</name>
<dbReference type="AlphaFoldDB" id="A1ZS23"/>
<dbReference type="Proteomes" id="UP000004095">
    <property type="component" value="Unassembled WGS sequence"/>
</dbReference>
<dbReference type="GO" id="GO:0110154">
    <property type="term" value="P:RNA decapping"/>
    <property type="evidence" value="ECO:0007669"/>
    <property type="project" value="TreeGrafter"/>
</dbReference>
<feature type="domain" description="Calcineurin-like phosphoesterase" evidence="1">
    <location>
        <begin position="22"/>
        <end position="161"/>
    </location>
</feature>
<evidence type="ECO:0000313" key="2">
    <source>
        <dbReference type="EMBL" id="EAY26746.1"/>
    </source>
</evidence>
<dbReference type="Pfam" id="PF00149">
    <property type="entry name" value="Metallophos"/>
    <property type="match status" value="1"/>
</dbReference>
<dbReference type="EMBL" id="AAWS01000030">
    <property type="protein sequence ID" value="EAY26746.1"/>
    <property type="molecule type" value="Genomic_DNA"/>
</dbReference>
<sequence length="249" mass="29231">MVKAFYPNKTLTFEPRQGRRFAIGDVHGCFKTLHYLVTEVIQLTQDDQLFLLGDYINRGPDSPGVLHFLIYLQQNGYQVFPLRGNHEQMLLDDWKDYQRLHSTQYQSHVKNWTLNNAFIDKNGQLMPELDKFLNNLPYYYELNDFYLVHAGFDFDLGVPHALEDFERMLWVRYFEPDYAIIQQKPILHGHTTRSIDEIQASVKDRTGAIPLDNGCYKSLREIYNPYYGSLCGLNLDSFELVVVENMDRS</sequence>
<dbReference type="PANTHER" id="PTHR42850">
    <property type="entry name" value="METALLOPHOSPHOESTERASE"/>
    <property type="match status" value="1"/>
</dbReference>